<organism evidence="7 8">
    <name type="scientific">Nephila pilipes</name>
    <name type="common">Giant wood spider</name>
    <name type="synonym">Nephila maculata</name>
    <dbReference type="NCBI Taxonomy" id="299642"/>
    <lineage>
        <taxon>Eukaryota</taxon>
        <taxon>Metazoa</taxon>
        <taxon>Ecdysozoa</taxon>
        <taxon>Arthropoda</taxon>
        <taxon>Chelicerata</taxon>
        <taxon>Arachnida</taxon>
        <taxon>Araneae</taxon>
        <taxon>Araneomorphae</taxon>
        <taxon>Entelegynae</taxon>
        <taxon>Araneoidea</taxon>
        <taxon>Nephilidae</taxon>
        <taxon>Nephila</taxon>
    </lineage>
</organism>
<dbReference type="EMBL" id="BMAW01093113">
    <property type="protein sequence ID" value="GFS58751.1"/>
    <property type="molecule type" value="Genomic_DNA"/>
</dbReference>
<keyword evidence="8" id="KW-1185">Reference proteome</keyword>
<dbReference type="InterPro" id="IPR032675">
    <property type="entry name" value="LRR_dom_sf"/>
</dbReference>
<evidence type="ECO:0000313" key="8">
    <source>
        <dbReference type="Proteomes" id="UP000887013"/>
    </source>
</evidence>
<dbReference type="PANTHER" id="PTHR45930:SF4">
    <property type="entry name" value="ADHESION G PROTEIN-COUPLED RECEPTOR A3"/>
    <property type="match status" value="1"/>
</dbReference>
<evidence type="ECO:0000313" key="7">
    <source>
        <dbReference type="EMBL" id="GFS58751.1"/>
    </source>
</evidence>
<dbReference type="GO" id="GO:0005886">
    <property type="term" value="C:plasma membrane"/>
    <property type="evidence" value="ECO:0007669"/>
    <property type="project" value="TreeGrafter"/>
</dbReference>
<feature type="signal peptide" evidence="6">
    <location>
        <begin position="1"/>
        <end position="43"/>
    </location>
</feature>
<dbReference type="GO" id="GO:0007166">
    <property type="term" value="P:cell surface receptor signaling pathway"/>
    <property type="evidence" value="ECO:0007669"/>
    <property type="project" value="TreeGrafter"/>
</dbReference>
<evidence type="ECO:0000256" key="3">
    <source>
        <dbReference type="ARBA" id="ARBA00022737"/>
    </source>
</evidence>
<dbReference type="InterPro" id="IPR001611">
    <property type="entry name" value="Leu-rich_rpt"/>
</dbReference>
<reference evidence="7" key="1">
    <citation type="submission" date="2020-08" db="EMBL/GenBank/DDBJ databases">
        <title>Multicomponent nature underlies the extraordinary mechanical properties of spider dragline silk.</title>
        <authorList>
            <person name="Kono N."/>
            <person name="Nakamura H."/>
            <person name="Mori M."/>
            <person name="Yoshida Y."/>
            <person name="Ohtoshi R."/>
            <person name="Malay A.D."/>
            <person name="Moran D.A.P."/>
            <person name="Tomita M."/>
            <person name="Numata K."/>
            <person name="Arakawa K."/>
        </authorList>
    </citation>
    <scope>NUCLEOTIDE SEQUENCE</scope>
</reference>
<evidence type="ECO:0000256" key="6">
    <source>
        <dbReference type="SAM" id="SignalP"/>
    </source>
</evidence>
<dbReference type="Pfam" id="PF13855">
    <property type="entry name" value="LRR_8"/>
    <property type="match status" value="2"/>
</dbReference>
<feature type="chain" id="PRO_5036505262" evidence="6">
    <location>
        <begin position="44"/>
        <end position="352"/>
    </location>
</feature>
<keyword evidence="5" id="KW-0175">Coiled coil</keyword>
<dbReference type="SUPFAM" id="SSF52058">
    <property type="entry name" value="L domain-like"/>
    <property type="match status" value="1"/>
</dbReference>
<keyword evidence="4 7" id="KW-0675">Receptor</keyword>
<accession>A0A8X6ITH1</accession>
<keyword evidence="2" id="KW-0433">Leucine-rich repeat</keyword>
<evidence type="ECO:0000256" key="4">
    <source>
        <dbReference type="ARBA" id="ARBA00023170"/>
    </source>
</evidence>
<proteinExistence type="inferred from homology"/>
<evidence type="ECO:0000256" key="2">
    <source>
        <dbReference type="ARBA" id="ARBA00022614"/>
    </source>
</evidence>
<feature type="coiled-coil region" evidence="5">
    <location>
        <begin position="124"/>
        <end position="151"/>
    </location>
</feature>
<dbReference type="SMART" id="SM00369">
    <property type="entry name" value="LRR_TYP"/>
    <property type="match status" value="4"/>
</dbReference>
<dbReference type="Proteomes" id="UP000887013">
    <property type="component" value="Unassembled WGS sequence"/>
</dbReference>
<dbReference type="InterPro" id="IPR003591">
    <property type="entry name" value="Leu-rich_rpt_typical-subtyp"/>
</dbReference>
<comment type="caution">
    <text evidence="7">The sequence shown here is derived from an EMBL/GenBank/DDBJ whole genome shotgun (WGS) entry which is preliminary data.</text>
</comment>
<name>A0A8X6ITH1_NEPPI</name>
<gene>
    <name evidence="7" type="ORF">NPIL_563331</name>
</gene>
<dbReference type="InterPro" id="IPR051963">
    <property type="entry name" value="Adhesion_GPCR_A"/>
</dbReference>
<sequence>MSDVPISMELKEVLSYTGLTSKYIMSLFLLLISLSAILSSVWACPSEESIAPACLCKEFGEGGMLMCKNISSAEDLRPLITAAEPYDMFALTIMQSVLLHIPSALFKNSKYRKIGFLRTQLLSLSESDLAFEGLEDRLEELRATAARYSAHWDWSQLKNHRRLKLIDIDLVEMHALDQEFPPLKSLKLLGISRAEIAVIHPNAFSGLENLEILYLRGNWIAKMSRSMLPNPAKKLATIDLSGNLLNTLPKDMFEGMPNLMEVNLSYNTFTTLRKESFLWPFEHLQALMLTGNELRCDCRMKWIIQTRKPLYFTANCTAPQVLKGLGLSYLTNKVLKFCDSRETLPLNTTMRE</sequence>
<protein>
    <submittedName>
        <fullName evidence="7">G-protein coupled receptor GRL101</fullName>
    </submittedName>
</protein>
<keyword evidence="3" id="KW-0677">Repeat</keyword>
<dbReference type="OrthoDB" id="2013775at2759"/>
<evidence type="ECO:0000256" key="1">
    <source>
        <dbReference type="ARBA" id="ARBA00007343"/>
    </source>
</evidence>
<evidence type="ECO:0000256" key="5">
    <source>
        <dbReference type="SAM" id="Coils"/>
    </source>
</evidence>
<dbReference type="PANTHER" id="PTHR45930">
    <property type="entry name" value="G-PROTEIN COUPLED RECEPTOR 124-LIKE PROTEIN"/>
    <property type="match status" value="1"/>
</dbReference>
<comment type="similarity">
    <text evidence="1">Belongs to the G-protein coupled receptor 2 family. Adhesion G-protein coupled receptor (ADGR) subfamily.</text>
</comment>
<keyword evidence="6" id="KW-0732">Signal</keyword>
<dbReference type="Gene3D" id="3.80.10.10">
    <property type="entry name" value="Ribonuclease Inhibitor"/>
    <property type="match status" value="1"/>
</dbReference>
<dbReference type="AlphaFoldDB" id="A0A8X6ITH1"/>